<evidence type="ECO:0000259" key="1">
    <source>
        <dbReference type="Pfam" id="PF02625"/>
    </source>
</evidence>
<dbReference type="InterPro" id="IPR027051">
    <property type="entry name" value="XdhC_Rossmann_dom"/>
</dbReference>
<organism evidence="3 4">
    <name type="scientific">Sphingomonas naasensis</name>
    <dbReference type="NCBI Taxonomy" id="1344951"/>
    <lineage>
        <taxon>Bacteria</taxon>
        <taxon>Pseudomonadati</taxon>
        <taxon>Pseudomonadota</taxon>
        <taxon>Alphaproteobacteria</taxon>
        <taxon>Sphingomonadales</taxon>
        <taxon>Sphingomonadaceae</taxon>
        <taxon>Sphingomonas</taxon>
    </lineage>
</organism>
<sequence>MADNDSVLAAARSWAGAPMALATVVSTWGSAPRPRGSHMLVHEDGRFEGSVSGGCVETDILATAADVIAGAPAVVKTYGVADPAAWEVGLPCGGEIAVLVQQVSTGGFDPRLFDAIATAQAEGRSFDVASDLASGRSAAGSQGEFVNRYDPPRRLLIVGAVQIAQRLAGLARELGIVTHVIDPRGRFLTEARFPGVVLDDRWPDEAVTALRPDPATAVVTLSHDPKIDDAALTAALAHPTGYVAALGSRKSHAARLERLRVAGVAEAALARIDGPAGLDIGAIGPAEIALSIAAAMVRSFHADA</sequence>
<dbReference type="Gene3D" id="3.40.50.720">
    <property type="entry name" value="NAD(P)-binding Rossmann-like Domain"/>
    <property type="match status" value="1"/>
</dbReference>
<dbReference type="InterPro" id="IPR052698">
    <property type="entry name" value="MoCofactor_Util/Proc"/>
</dbReference>
<dbReference type="InterPro" id="IPR003777">
    <property type="entry name" value="XdhC_CoxI"/>
</dbReference>
<feature type="domain" description="XdhC Rossmann" evidence="2">
    <location>
        <begin position="155"/>
        <end position="295"/>
    </location>
</feature>
<dbReference type="PANTHER" id="PTHR30388">
    <property type="entry name" value="ALDEHYDE OXIDOREDUCTASE MOLYBDENUM COFACTOR ASSEMBLY PROTEIN"/>
    <property type="match status" value="1"/>
</dbReference>
<keyword evidence="4" id="KW-1185">Reference proteome</keyword>
<dbReference type="PANTHER" id="PTHR30388:SF4">
    <property type="entry name" value="MOLYBDENUM COFACTOR INSERTION CHAPERONE PAOD"/>
    <property type="match status" value="1"/>
</dbReference>
<comment type="caution">
    <text evidence="3">The sequence shown here is derived from an EMBL/GenBank/DDBJ whole genome shotgun (WGS) entry which is preliminary data.</text>
</comment>
<evidence type="ECO:0000259" key="2">
    <source>
        <dbReference type="Pfam" id="PF13478"/>
    </source>
</evidence>
<evidence type="ECO:0000313" key="4">
    <source>
        <dbReference type="Proteomes" id="UP000309848"/>
    </source>
</evidence>
<dbReference type="AlphaFoldDB" id="A0A4S1WEP9"/>
<dbReference type="OrthoDB" id="9815497at2"/>
<proteinExistence type="predicted"/>
<dbReference type="EMBL" id="SRXU01000007">
    <property type="protein sequence ID" value="TGX39970.1"/>
    <property type="molecule type" value="Genomic_DNA"/>
</dbReference>
<dbReference type="Pfam" id="PF02625">
    <property type="entry name" value="XdhC_CoxI"/>
    <property type="match status" value="1"/>
</dbReference>
<reference evidence="3 4" key="1">
    <citation type="submission" date="2019-04" db="EMBL/GenBank/DDBJ databases">
        <title>Sphingomonas psychrotolerans sp. nov., isolated from soil in the Tianshan Mountains, Xinjiang, China.</title>
        <authorList>
            <person name="Luo Y."/>
            <person name="Sheng H."/>
        </authorList>
    </citation>
    <scope>NUCLEOTIDE SEQUENCE [LARGE SCALE GENOMIC DNA]</scope>
    <source>
        <strain evidence="3 4">KIS18-15</strain>
    </source>
</reference>
<dbReference type="Proteomes" id="UP000309848">
    <property type="component" value="Unassembled WGS sequence"/>
</dbReference>
<dbReference type="Pfam" id="PF13478">
    <property type="entry name" value="XdhC_C"/>
    <property type="match status" value="1"/>
</dbReference>
<protein>
    <submittedName>
        <fullName evidence="3">XdhC family protein</fullName>
    </submittedName>
</protein>
<gene>
    <name evidence="3" type="ORF">E5A74_15425</name>
</gene>
<name>A0A4S1WEP9_9SPHN</name>
<evidence type="ECO:0000313" key="3">
    <source>
        <dbReference type="EMBL" id="TGX39970.1"/>
    </source>
</evidence>
<dbReference type="RefSeq" id="WP_135986525.1">
    <property type="nucleotide sequence ID" value="NZ_JAASQM010000001.1"/>
</dbReference>
<feature type="domain" description="XdhC- CoxI" evidence="1">
    <location>
        <begin position="15"/>
        <end position="78"/>
    </location>
</feature>
<accession>A0A4S1WEP9</accession>